<organism evidence="3 4">
    <name type="scientific">Ruminococcus callidus ATCC 27760</name>
    <dbReference type="NCBI Taxonomy" id="411473"/>
    <lineage>
        <taxon>Bacteria</taxon>
        <taxon>Bacillati</taxon>
        <taxon>Bacillota</taxon>
        <taxon>Clostridia</taxon>
        <taxon>Eubacteriales</taxon>
        <taxon>Oscillospiraceae</taxon>
        <taxon>Ruminococcus</taxon>
    </lineage>
</organism>
<name>U2KXH9_9FIRM</name>
<dbReference type="AlphaFoldDB" id="U2KXH9"/>
<dbReference type="Pfam" id="PF17774">
    <property type="entry name" value="YlmH_RBD"/>
    <property type="match status" value="1"/>
</dbReference>
<dbReference type="PATRIC" id="fig|411473.3.peg.598"/>
<reference evidence="3 4" key="1">
    <citation type="submission" date="2013-07" db="EMBL/GenBank/DDBJ databases">
        <authorList>
            <person name="Weinstock G."/>
            <person name="Sodergren E."/>
            <person name="Wylie T."/>
            <person name="Fulton L."/>
            <person name="Fulton R."/>
            <person name="Fronick C."/>
            <person name="O'Laughlin M."/>
            <person name="Godfrey J."/>
            <person name="Miner T."/>
            <person name="Herter B."/>
            <person name="Appelbaum E."/>
            <person name="Cordes M."/>
            <person name="Lek S."/>
            <person name="Wollam A."/>
            <person name="Pepin K.H."/>
            <person name="Palsikar V.B."/>
            <person name="Mitreva M."/>
            <person name="Wilson R.K."/>
        </authorList>
    </citation>
    <scope>NUCLEOTIDE SEQUENCE [LARGE SCALE GENOMIC DNA]</scope>
    <source>
        <strain evidence="3 4">ATCC 27760</strain>
    </source>
</reference>
<comment type="caution">
    <text evidence="3">The sequence shown here is derived from an EMBL/GenBank/DDBJ whole genome shotgun (WGS) entry which is preliminary data.</text>
</comment>
<evidence type="ECO:0000259" key="2">
    <source>
        <dbReference type="Pfam" id="PF17774"/>
    </source>
</evidence>
<dbReference type="HOGENOM" id="CLU_075687_1_0_9"/>
<proteinExistence type="predicted"/>
<gene>
    <name evidence="3" type="ORF">RUMCAL_00747</name>
</gene>
<keyword evidence="4" id="KW-1185">Reference proteome</keyword>
<dbReference type="EMBL" id="AWVF01000093">
    <property type="protein sequence ID" value="ERJ96820.1"/>
    <property type="molecule type" value="Genomic_DNA"/>
</dbReference>
<sequence length="256" mass="28161">MASRNMKMADAVQQLKAHWNDLANRCVRDNRPYFTDFLPAEDTAMAEAIANTAGAVCTAWGGTENTTRVILCFAPDFIPVTPEQFPIQCLTFSYRVPKPPTHRDFLGACMACNLERDTIGDILIDTKMAQMFVCAHVAPVLLQEVHQIGRVGVSVTGDDPVCLSVQTDFLLIQGTIASLRADAVAALATRLSREKAVQLIRQGRLTYRHAAIDTPSAVMQVGDVFSIRGYGKFRIAAVDGISRKGRYHITIQKYQG</sequence>
<feature type="domain" description="Ribosome-associated protein quality control protein P2 RNA-binding" evidence="2">
    <location>
        <begin position="101"/>
        <end position="156"/>
    </location>
</feature>
<dbReference type="STRING" id="411473.RUMCAL_00747"/>
<dbReference type="Gene3D" id="3.30.70.330">
    <property type="match status" value="1"/>
</dbReference>
<evidence type="ECO:0000256" key="1">
    <source>
        <dbReference type="PROSITE-ProRule" id="PRU00182"/>
    </source>
</evidence>
<dbReference type="eggNOG" id="COG2302">
    <property type="taxonomic scope" value="Bacteria"/>
</dbReference>
<keyword evidence="1" id="KW-0694">RNA-binding</keyword>
<dbReference type="InterPro" id="IPR040591">
    <property type="entry name" value="RqcP2_RBD"/>
</dbReference>
<dbReference type="CDD" id="cd00165">
    <property type="entry name" value="S4"/>
    <property type="match status" value="1"/>
</dbReference>
<accession>U2KXH9</accession>
<dbReference type="PROSITE" id="PS50889">
    <property type="entry name" value="S4"/>
    <property type="match status" value="1"/>
</dbReference>
<dbReference type="GO" id="GO:0003723">
    <property type="term" value="F:RNA binding"/>
    <property type="evidence" value="ECO:0007669"/>
    <property type="project" value="UniProtKB-KW"/>
</dbReference>
<protein>
    <recommendedName>
        <fullName evidence="2">Ribosome-associated protein quality control protein P2 RNA-binding domain-containing protein</fullName>
    </recommendedName>
</protein>
<dbReference type="Gene3D" id="3.30.1370.160">
    <property type="match status" value="1"/>
</dbReference>
<dbReference type="InterPro" id="IPR012677">
    <property type="entry name" value="Nucleotide-bd_a/b_plait_sf"/>
</dbReference>
<dbReference type="SUPFAM" id="SSF55174">
    <property type="entry name" value="Alpha-L RNA-binding motif"/>
    <property type="match status" value="1"/>
</dbReference>
<dbReference type="Proteomes" id="UP000016662">
    <property type="component" value="Unassembled WGS sequence"/>
</dbReference>
<evidence type="ECO:0000313" key="3">
    <source>
        <dbReference type="EMBL" id="ERJ96820.1"/>
    </source>
</evidence>
<evidence type="ECO:0000313" key="4">
    <source>
        <dbReference type="Proteomes" id="UP000016662"/>
    </source>
</evidence>